<dbReference type="InterPro" id="IPR011033">
    <property type="entry name" value="PRC_barrel-like_sf"/>
</dbReference>
<dbReference type="Gene3D" id="2.30.30.240">
    <property type="entry name" value="PRC-barrel domain"/>
    <property type="match status" value="1"/>
</dbReference>
<dbReference type="InterPro" id="IPR011961">
    <property type="entry name" value="RimM"/>
</dbReference>
<evidence type="ECO:0000256" key="3">
    <source>
        <dbReference type="ARBA" id="ARBA00022552"/>
    </source>
</evidence>
<dbReference type="InterPro" id="IPR009000">
    <property type="entry name" value="Transl_B-barrel_sf"/>
</dbReference>
<comment type="domain">
    <text evidence="5">The PRC barrel domain binds ribosomal protein uS19.</text>
</comment>
<dbReference type="Pfam" id="PF01782">
    <property type="entry name" value="RimM"/>
    <property type="match status" value="1"/>
</dbReference>
<dbReference type="InterPro" id="IPR002676">
    <property type="entry name" value="RimM_N"/>
</dbReference>
<dbReference type="AlphaFoldDB" id="A0A1D3TPS3"/>
<feature type="domain" description="Ribosome maturation factor RimM PRC barrel" evidence="7">
    <location>
        <begin position="102"/>
        <end position="169"/>
    </location>
</feature>
<reference evidence="8 9" key="1">
    <citation type="submission" date="2016-09" db="EMBL/GenBank/DDBJ databases">
        <authorList>
            <person name="Capua I."/>
            <person name="De Benedictis P."/>
            <person name="Joannis T."/>
            <person name="Lombin L.H."/>
            <person name="Cattoli G."/>
        </authorList>
    </citation>
    <scope>NUCLEOTIDE SEQUENCE [LARGE SCALE GENOMIC DNA]</scope>
    <source>
        <strain evidence="8 9">GluBS11</strain>
    </source>
</reference>
<dbReference type="GO" id="GO:0005840">
    <property type="term" value="C:ribosome"/>
    <property type="evidence" value="ECO:0007669"/>
    <property type="project" value="InterPro"/>
</dbReference>
<keyword evidence="9" id="KW-1185">Reference proteome</keyword>
<evidence type="ECO:0000313" key="9">
    <source>
        <dbReference type="Proteomes" id="UP000199315"/>
    </source>
</evidence>
<dbReference type="Pfam" id="PF24986">
    <property type="entry name" value="PRC_RimM"/>
    <property type="match status" value="1"/>
</dbReference>
<keyword evidence="4 5" id="KW-0143">Chaperone</keyword>
<comment type="subunit">
    <text evidence="5">Binds ribosomal protein uS19.</text>
</comment>
<accession>A0A1D3TPS3</accession>
<keyword evidence="1 5" id="KW-0963">Cytoplasm</keyword>
<evidence type="ECO:0000256" key="5">
    <source>
        <dbReference type="HAMAP-Rule" id="MF_00014"/>
    </source>
</evidence>
<evidence type="ECO:0000256" key="2">
    <source>
        <dbReference type="ARBA" id="ARBA00022517"/>
    </source>
</evidence>
<dbReference type="GO" id="GO:0043022">
    <property type="term" value="F:ribosome binding"/>
    <property type="evidence" value="ECO:0007669"/>
    <property type="project" value="InterPro"/>
</dbReference>
<evidence type="ECO:0000256" key="1">
    <source>
        <dbReference type="ARBA" id="ARBA00022490"/>
    </source>
</evidence>
<keyword evidence="2 5" id="KW-0690">Ribosome biogenesis</keyword>
<organism evidence="8 9">
    <name type="scientific">Anaerobium acetethylicum</name>
    <dbReference type="NCBI Taxonomy" id="1619234"/>
    <lineage>
        <taxon>Bacteria</taxon>
        <taxon>Bacillati</taxon>
        <taxon>Bacillota</taxon>
        <taxon>Clostridia</taxon>
        <taxon>Lachnospirales</taxon>
        <taxon>Lachnospiraceae</taxon>
        <taxon>Anaerobium</taxon>
    </lineage>
</organism>
<sequence>MNMEDLLQVGIISSTHGIRGEVKVYPTTDDVNRFKKLKKVILDTGKEKMELEIEGVKFFKQFAILKFKGIDNINDIEKYKGKSLLVTRTDAVKLEKDEYFVADIIGIAVFTDDGQEFGVLADVLETGANDVYVIETKDKKEVLVPAIKECVLEVDVAGRRMKIHLMEGLLD</sequence>
<dbReference type="SUPFAM" id="SSF50447">
    <property type="entry name" value="Translation proteins"/>
    <property type="match status" value="1"/>
</dbReference>
<dbReference type="HAMAP" id="MF_00014">
    <property type="entry name" value="Ribosome_mat_RimM"/>
    <property type="match status" value="1"/>
</dbReference>
<dbReference type="Gene3D" id="2.40.30.60">
    <property type="entry name" value="RimM"/>
    <property type="match status" value="1"/>
</dbReference>
<dbReference type="PANTHER" id="PTHR33692:SF1">
    <property type="entry name" value="RIBOSOME MATURATION FACTOR RIMM"/>
    <property type="match status" value="1"/>
</dbReference>
<dbReference type="PANTHER" id="PTHR33692">
    <property type="entry name" value="RIBOSOME MATURATION FACTOR RIMM"/>
    <property type="match status" value="1"/>
</dbReference>
<dbReference type="GO" id="GO:0042274">
    <property type="term" value="P:ribosomal small subunit biogenesis"/>
    <property type="evidence" value="ECO:0007669"/>
    <property type="project" value="UniProtKB-UniRule"/>
</dbReference>
<evidence type="ECO:0000313" key="8">
    <source>
        <dbReference type="EMBL" id="SCP95448.1"/>
    </source>
</evidence>
<evidence type="ECO:0000256" key="4">
    <source>
        <dbReference type="ARBA" id="ARBA00023186"/>
    </source>
</evidence>
<name>A0A1D3TPS3_9FIRM</name>
<dbReference type="GO" id="GO:0005737">
    <property type="term" value="C:cytoplasm"/>
    <property type="evidence" value="ECO:0007669"/>
    <property type="project" value="UniProtKB-SubCell"/>
</dbReference>
<dbReference type="STRING" id="1619234.SAMN05421730_1001573"/>
<proteinExistence type="inferred from homology"/>
<dbReference type="NCBIfam" id="TIGR02273">
    <property type="entry name" value="16S_RimM"/>
    <property type="match status" value="1"/>
</dbReference>
<keyword evidence="3 5" id="KW-0698">rRNA processing</keyword>
<dbReference type="GO" id="GO:0006364">
    <property type="term" value="P:rRNA processing"/>
    <property type="evidence" value="ECO:0007669"/>
    <property type="project" value="UniProtKB-UniRule"/>
</dbReference>
<protein>
    <recommendedName>
        <fullName evidence="5">Ribosome maturation factor RimM</fullName>
    </recommendedName>
</protein>
<dbReference type="EMBL" id="FMKA01000001">
    <property type="protein sequence ID" value="SCP95448.1"/>
    <property type="molecule type" value="Genomic_DNA"/>
</dbReference>
<comment type="function">
    <text evidence="5">An accessory protein needed during the final step in the assembly of 30S ribosomal subunit, possibly for assembly of the head region. Essential for efficient processing of 16S rRNA. May be needed both before and after RbfA during the maturation of 16S rRNA. It has affinity for free ribosomal 30S subunits but not for 70S ribosomes.</text>
</comment>
<gene>
    <name evidence="5" type="primary">rimM</name>
    <name evidence="8" type="ORF">SAMN05421730_1001573</name>
</gene>
<dbReference type="SUPFAM" id="SSF50346">
    <property type="entry name" value="PRC-barrel domain"/>
    <property type="match status" value="1"/>
</dbReference>
<feature type="domain" description="RimM N-terminal" evidence="6">
    <location>
        <begin position="8"/>
        <end position="89"/>
    </location>
</feature>
<comment type="subcellular location">
    <subcellularLocation>
        <location evidence="5">Cytoplasm</location>
    </subcellularLocation>
</comment>
<dbReference type="InterPro" id="IPR036976">
    <property type="entry name" value="RimM_N_sf"/>
</dbReference>
<evidence type="ECO:0000259" key="7">
    <source>
        <dbReference type="Pfam" id="PF24986"/>
    </source>
</evidence>
<evidence type="ECO:0000259" key="6">
    <source>
        <dbReference type="Pfam" id="PF01782"/>
    </source>
</evidence>
<dbReference type="Proteomes" id="UP000199315">
    <property type="component" value="Unassembled WGS sequence"/>
</dbReference>
<dbReference type="InterPro" id="IPR056792">
    <property type="entry name" value="PRC_RimM"/>
</dbReference>
<comment type="similarity">
    <text evidence="5">Belongs to the RimM family.</text>
</comment>